<gene>
    <name evidence="2" type="ORF">K402DRAFT_425667</name>
</gene>
<sequence length="539" mass="60210">MPTEGGGAGGGNGGPPRNITASTGPEDDGISGEGDGVGRGGRNGGFGRFSARGNTGHQAAVDLQSGTLRLLPQISQPDKSIPHFDGTEVTLFLDDYVNFTITYGLTEFERVLKLPVYCTTEVGRRIRSFPEFEEKDWEMLARALKCEFKEEDSYVRKLSASALEAFAHGSNPTTDRDSKLFYREFNARSLEALKRGLIKEPRRCELLFVGLSSELKKALVTNLSLVANSWGSVEYQTMVRMLHRILEQRSNAREMINETEEERSTGCKVNEAQFSIEKRPETERARVPEMNPESYRPNVAEGMGREIGNSMPREDRFQQPRMVEGSASFNQEIDRLAELFEQMRVSAGDVLSSDFVQKGIQSYDEMEPARKNMSVAAAVLKRIELLSAGSSGAAAQFTSYSVAAGGYDKRKANGQTLFNPITGRRGGRGGDVSYKYWMCGDYAHFQPECPWIQEPTVKRYLVWNTAERKFQHARTGEYVPGYHFRPANTKWEGLMEYLAEDNIAIPSEADMRADERYTQRVQAHPGIANQSQSAPRFTA</sequence>
<feature type="region of interest" description="Disordered" evidence="1">
    <location>
        <begin position="1"/>
        <end position="53"/>
    </location>
</feature>
<feature type="compositionally biased region" description="Gly residues" evidence="1">
    <location>
        <begin position="1"/>
        <end position="14"/>
    </location>
</feature>
<dbReference type="AlphaFoldDB" id="A0A6G1GJN5"/>
<dbReference type="Proteomes" id="UP000800041">
    <property type="component" value="Unassembled WGS sequence"/>
</dbReference>
<evidence type="ECO:0000313" key="3">
    <source>
        <dbReference type="Proteomes" id="UP000800041"/>
    </source>
</evidence>
<protein>
    <submittedName>
        <fullName evidence="2">Uncharacterized protein</fullName>
    </submittedName>
</protein>
<evidence type="ECO:0000313" key="2">
    <source>
        <dbReference type="EMBL" id="KAF1981146.1"/>
    </source>
</evidence>
<feature type="region of interest" description="Disordered" evidence="1">
    <location>
        <begin position="292"/>
        <end position="311"/>
    </location>
</feature>
<reference evidence="2" key="1">
    <citation type="journal article" date="2020" name="Stud. Mycol.">
        <title>101 Dothideomycetes genomes: a test case for predicting lifestyles and emergence of pathogens.</title>
        <authorList>
            <person name="Haridas S."/>
            <person name="Albert R."/>
            <person name="Binder M."/>
            <person name="Bloem J."/>
            <person name="Labutti K."/>
            <person name="Salamov A."/>
            <person name="Andreopoulos B."/>
            <person name="Baker S."/>
            <person name="Barry K."/>
            <person name="Bills G."/>
            <person name="Bluhm B."/>
            <person name="Cannon C."/>
            <person name="Castanera R."/>
            <person name="Culley D."/>
            <person name="Daum C."/>
            <person name="Ezra D."/>
            <person name="Gonzalez J."/>
            <person name="Henrissat B."/>
            <person name="Kuo A."/>
            <person name="Liang C."/>
            <person name="Lipzen A."/>
            <person name="Lutzoni F."/>
            <person name="Magnuson J."/>
            <person name="Mondo S."/>
            <person name="Nolan M."/>
            <person name="Ohm R."/>
            <person name="Pangilinan J."/>
            <person name="Park H.-J."/>
            <person name="Ramirez L."/>
            <person name="Alfaro M."/>
            <person name="Sun H."/>
            <person name="Tritt A."/>
            <person name="Yoshinaga Y."/>
            <person name="Zwiers L.-H."/>
            <person name="Turgeon B."/>
            <person name="Goodwin S."/>
            <person name="Spatafora J."/>
            <person name="Crous P."/>
            <person name="Grigoriev I."/>
        </authorList>
    </citation>
    <scope>NUCLEOTIDE SEQUENCE</scope>
    <source>
        <strain evidence="2">CBS 113979</strain>
    </source>
</reference>
<organism evidence="2 3">
    <name type="scientific">Aulographum hederae CBS 113979</name>
    <dbReference type="NCBI Taxonomy" id="1176131"/>
    <lineage>
        <taxon>Eukaryota</taxon>
        <taxon>Fungi</taxon>
        <taxon>Dikarya</taxon>
        <taxon>Ascomycota</taxon>
        <taxon>Pezizomycotina</taxon>
        <taxon>Dothideomycetes</taxon>
        <taxon>Pleosporomycetidae</taxon>
        <taxon>Aulographales</taxon>
        <taxon>Aulographaceae</taxon>
    </lineage>
</organism>
<accession>A0A6G1GJN5</accession>
<proteinExistence type="predicted"/>
<evidence type="ECO:0000256" key="1">
    <source>
        <dbReference type="SAM" id="MobiDB-lite"/>
    </source>
</evidence>
<keyword evidence="3" id="KW-1185">Reference proteome</keyword>
<feature type="compositionally biased region" description="Gly residues" evidence="1">
    <location>
        <begin position="31"/>
        <end position="47"/>
    </location>
</feature>
<name>A0A6G1GJN5_9PEZI</name>
<dbReference type="EMBL" id="ML977207">
    <property type="protein sequence ID" value="KAF1981146.1"/>
    <property type="molecule type" value="Genomic_DNA"/>
</dbReference>